<keyword evidence="1" id="KW-0378">Hydrolase</keyword>
<proteinExistence type="predicted"/>
<evidence type="ECO:0000313" key="1">
    <source>
        <dbReference type="EMBL" id="VTS48735.1"/>
    </source>
</evidence>
<organism evidence="1 2">
    <name type="scientific">Streptococcus anginosus</name>
    <dbReference type="NCBI Taxonomy" id="1328"/>
    <lineage>
        <taxon>Bacteria</taxon>
        <taxon>Bacillati</taxon>
        <taxon>Bacillota</taxon>
        <taxon>Bacilli</taxon>
        <taxon>Lactobacillales</taxon>
        <taxon>Streptococcaceae</taxon>
        <taxon>Streptococcus</taxon>
        <taxon>Streptococcus anginosus group</taxon>
    </lineage>
</organism>
<dbReference type="Proteomes" id="UP000403538">
    <property type="component" value="Unassembled WGS sequence"/>
</dbReference>
<name>A0A4V0A4Z7_STRAP</name>
<gene>
    <name evidence="1" type="ORF">NCTC11062_01924</name>
</gene>
<evidence type="ECO:0000313" key="2">
    <source>
        <dbReference type="Proteomes" id="UP000403538"/>
    </source>
</evidence>
<dbReference type="GO" id="GO:0016787">
    <property type="term" value="F:hydrolase activity"/>
    <property type="evidence" value="ECO:0007669"/>
    <property type="project" value="UniProtKB-KW"/>
</dbReference>
<sequence>MKQIHWLFFDVGSTLVNEEKAYQDRIEQAIADTHISYATFYQTMIH</sequence>
<dbReference type="EMBL" id="CABEID010000001">
    <property type="protein sequence ID" value="VTS48735.1"/>
    <property type="molecule type" value="Genomic_DNA"/>
</dbReference>
<reference evidence="1 2" key="1">
    <citation type="submission" date="2019-05" db="EMBL/GenBank/DDBJ databases">
        <authorList>
            <consortium name="Pathogen Informatics"/>
        </authorList>
    </citation>
    <scope>NUCLEOTIDE SEQUENCE [LARGE SCALE GENOMIC DNA]</scope>
    <source>
        <strain evidence="1 2">NCTC11062</strain>
    </source>
</reference>
<protein>
    <submittedName>
        <fullName evidence="1">HAD superfamily hydrolase</fullName>
    </submittedName>
</protein>
<dbReference type="AlphaFoldDB" id="A0A4V0A4Z7"/>
<accession>A0A4V0A4Z7</accession>